<feature type="non-terminal residue" evidence="2">
    <location>
        <position position="44"/>
    </location>
</feature>
<dbReference type="AlphaFoldDB" id="A0A383B3V1"/>
<dbReference type="EMBL" id="UINC01197157">
    <property type="protein sequence ID" value="SVE14493.1"/>
    <property type="molecule type" value="Genomic_DNA"/>
</dbReference>
<gene>
    <name evidence="2" type="ORF">METZ01_LOCUS467347</name>
</gene>
<sequence>TRVRGPDQGTEERARTSAQALSGTRGHPSARETKKAQKDSEKEV</sequence>
<feature type="region of interest" description="Disordered" evidence="1">
    <location>
        <begin position="1"/>
        <end position="44"/>
    </location>
</feature>
<organism evidence="2">
    <name type="scientific">marine metagenome</name>
    <dbReference type="NCBI Taxonomy" id="408172"/>
    <lineage>
        <taxon>unclassified sequences</taxon>
        <taxon>metagenomes</taxon>
        <taxon>ecological metagenomes</taxon>
    </lineage>
</organism>
<feature type="compositionally biased region" description="Basic and acidic residues" evidence="1">
    <location>
        <begin position="29"/>
        <end position="44"/>
    </location>
</feature>
<feature type="non-terminal residue" evidence="2">
    <location>
        <position position="1"/>
    </location>
</feature>
<name>A0A383B3V1_9ZZZZ</name>
<proteinExistence type="predicted"/>
<evidence type="ECO:0000313" key="2">
    <source>
        <dbReference type="EMBL" id="SVE14493.1"/>
    </source>
</evidence>
<accession>A0A383B3V1</accession>
<reference evidence="2" key="1">
    <citation type="submission" date="2018-05" db="EMBL/GenBank/DDBJ databases">
        <authorList>
            <person name="Lanie J.A."/>
            <person name="Ng W.-L."/>
            <person name="Kazmierczak K.M."/>
            <person name="Andrzejewski T.M."/>
            <person name="Davidsen T.M."/>
            <person name="Wayne K.J."/>
            <person name="Tettelin H."/>
            <person name="Glass J.I."/>
            <person name="Rusch D."/>
            <person name="Podicherti R."/>
            <person name="Tsui H.-C.T."/>
            <person name="Winkler M.E."/>
        </authorList>
    </citation>
    <scope>NUCLEOTIDE SEQUENCE</scope>
</reference>
<evidence type="ECO:0000256" key="1">
    <source>
        <dbReference type="SAM" id="MobiDB-lite"/>
    </source>
</evidence>
<protein>
    <submittedName>
        <fullName evidence="2">Uncharacterized protein</fullName>
    </submittedName>
</protein>